<evidence type="ECO:0000256" key="1">
    <source>
        <dbReference type="SAM" id="MobiDB-lite"/>
    </source>
</evidence>
<sequence>MSGVGGWREGSRYRTATSFNTPSSSLGSSWHGNNEMEKGENTQKLTASEKKQGGQTPVRQQQQKQYLLLFLPSFEGQLAKLQNISVSFPFFLGEEDGATCGGGGRQLMARRDQQLSTETHECLPIG</sequence>
<dbReference type="EMBL" id="QUSF01000006">
    <property type="protein sequence ID" value="RLW08438.1"/>
    <property type="molecule type" value="Genomic_DNA"/>
</dbReference>
<evidence type="ECO:0000313" key="2">
    <source>
        <dbReference type="EMBL" id="RLW08438.1"/>
    </source>
</evidence>
<dbReference type="Proteomes" id="UP000276834">
    <property type="component" value="Unassembled WGS sequence"/>
</dbReference>
<protein>
    <submittedName>
        <fullName evidence="2">Uncharacterized protein</fullName>
    </submittedName>
</protein>
<organism evidence="2 3">
    <name type="scientific">Chloebia gouldiae</name>
    <name type="common">Gouldian finch</name>
    <name type="synonym">Erythrura gouldiae</name>
    <dbReference type="NCBI Taxonomy" id="44316"/>
    <lineage>
        <taxon>Eukaryota</taxon>
        <taxon>Metazoa</taxon>
        <taxon>Chordata</taxon>
        <taxon>Craniata</taxon>
        <taxon>Vertebrata</taxon>
        <taxon>Euteleostomi</taxon>
        <taxon>Archelosauria</taxon>
        <taxon>Archosauria</taxon>
        <taxon>Dinosauria</taxon>
        <taxon>Saurischia</taxon>
        <taxon>Theropoda</taxon>
        <taxon>Coelurosauria</taxon>
        <taxon>Aves</taxon>
        <taxon>Neognathae</taxon>
        <taxon>Neoaves</taxon>
        <taxon>Telluraves</taxon>
        <taxon>Australaves</taxon>
        <taxon>Passeriformes</taxon>
        <taxon>Passeroidea</taxon>
        <taxon>Passeridae</taxon>
        <taxon>Chloebia</taxon>
    </lineage>
</organism>
<reference evidence="2 3" key="1">
    <citation type="journal article" date="2018" name="Proc. R. Soc. B">
        <title>A non-coding region near Follistatin controls head colour polymorphism in the Gouldian finch.</title>
        <authorList>
            <person name="Toomey M.B."/>
            <person name="Marques C.I."/>
            <person name="Andrade P."/>
            <person name="Araujo P.M."/>
            <person name="Sabatino S."/>
            <person name="Gazda M.A."/>
            <person name="Afonso S."/>
            <person name="Lopes R.J."/>
            <person name="Corbo J.C."/>
            <person name="Carneiro M."/>
        </authorList>
    </citation>
    <scope>NUCLEOTIDE SEQUENCE [LARGE SCALE GENOMIC DNA]</scope>
    <source>
        <strain evidence="2">Red01</strain>
        <tissue evidence="2">Muscle</tissue>
    </source>
</reference>
<feature type="compositionally biased region" description="Polar residues" evidence="1">
    <location>
        <begin position="14"/>
        <end position="32"/>
    </location>
</feature>
<feature type="compositionally biased region" description="Basic and acidic residues" evidence="1">
    <location>
        <begin position="34"/>
        <end position="52"/>
    </location>
</feature>
<dbReference type="AlphaFoldDB" id="A0A3L8SUC1"/>
<keyword evidence="3" id="KW-1185">Reference proteome</keyword>
<proteinExistence type="predicted"/>
<feature type="region of interest" description="Disordered" evidence="1">
    <location>
        <begin position="1"/>
        <end position="59"/>
    </location>
</feature>
<gene>
    <name evidence="2" type="ORF">DV515_00003269</name>
</gene>
<name>A0A3L8SUC1_CHLGU</name>
<evidence type="ECO:0000313" key="3">
    <source>
        <dbReference type="Proteomes" id="UP000276834"/>
    </source>
</evidence>
<comment type="caution">
    <text evidence="2">The sequence shown here is derived from an EMBL/GenBank/DDBJ whole genome shotgun (WGS) entry which is preliminary data.</text>
</comment>
<dbReference type="OrthoDB" id="10053624at2759"/>
<accession>A0A3L8SUC1</accession>